<dbReference type="Proteomes" id="UP001321506">
    <property type="component" value="Unassembled WGS sequence"/>
</dbReference>
<proteinExistence type="predicted"/>
<sequence length="203" mass="21273">MFVITADQVGSRKGSDRVSIALGRLNRRGDLLLPAERTAGDELQLVTQRGATALDILLELSRSGEWNIGCGVGGVSGLDGGSVRSASGAAFVAARAAVERSKAKQTRFALRDATTDVPSLEALIDLLLVVRSRRTAEGWEVVDLLAGGTTQAQAAQELGITPQAVSQRAIAAAWRVERAALPALADQLEAMDRLDVDQSQGAA</sequence>
<comment type="caution">
    <text evidence="1">The sequence shown here is derived from an EMBL/GenBank/DDBJ whole genome shotgun (WGS) entry which is preliminary data.</text>
</comment>
<dbReference type="EMBL" id="JASATX010000007">
    <property type="protein sequence ID" value="MDI2099766.1"/>
    <property type="molecule type" value="Genomic_DNA"/>
</dbReference>
<reference evidence="1 2" key="1">
    <citation type="submission" date="2023-04" db="EMBL/GenBank/DDBJ databases">
        <title>Klugiella caeni sp. nov. isolated from the sludge of biochemical tank.</title>
        <authorList>
            <person name="Geng K."/>
        </authorList>
    </citation>
    <scope>NUCLEOTIDE SEQUENCE [LARGE SCALE GENOMIC DNA]</scope>
    <source>
        <strain evidence="1 2">YN-L-19</strain>
    </source>
</reference>
<gene>
    <name evidence="1" type="ORF">QF206_12405</name>
</gene>
<name>A0AAW6T9H0_9MICO</name>
<evidence type="ECO:0000313" key="1">
    <source>
        <dbReference type="EMBL" id="MDI2099766.1"/>
    </source>
</evidence>
<dbReference type="AlphaFoldDB" id="A0AAW6T9H0"/>
<protein>
    <submittedName>
        <fullName evidence="1">DNA-binding protein</fullName>
    </submittedName>
</protein>
<dbReference type="GO" id="GO:0003677">
    <property type="term" value="F:DNA binding"/>
    <property type="evidence" value="ECO:0007669"/>
    <property type="project" value="UniProtKB-KW"/>
</dbReference>
<keyword evidence="1" id="KW-0238">DNA-binding</keyword>
<accession>A0AAW6T9H0</accession>
<evidence type="ECO:0000313" key="2">
    <source>
        <dbReference type="Proteomes" id="UP001321506"/>
    </source>
</evidence>
<keyword evidence="2" id="KW-1185">Reference proteome</keyword>
<organism evidence="1 2">
    <name type="scientific">Ruicaihuangia caeni</name>
    <dbReference type="NCBI Taxonomy" id="3042517"/>
    <lineage>
        <taxon>Bacteria</taxon>
        <taxon>Bacillati</taxon>
        <taxon>Actinomycetota</taxon>
        <taxon>Actinomycetes</taxon>
        <taxon>Micrococcales</taxon>
        <taxon>Microbacteriaceae</taxon>
        <taxon>Ruicaihuangia</taxon>
    </lineage>
</organism>
<dbReference type="RefSeq" id="WP_281489554.1">
    <property type="nucleotide sequence ID" value="NZ_JASATX010000007.1"/>
</dbReference>